<evidence type="ECO:0000313" key="1">
    <source>
        <dbReference type="EMBL" id="MFC7404296.1"/>
    </source>
</evidence>
<dbReference type="Proteomes" id="UP001596455">
    <property type="component" value="Unassembled WGS sequence"/>
</dbReference>
<proteinExistence type="predicted"/>
<comment type="caution">
    <text evidence="1">The sequence shown here is derived from an EMBL/GenBank/DDBJ whole genome shotgun (WGS) entry which is preliminary data.</text>
</comment>
<sequence length="66" mass="7319">MTPRTVPVSRDELVARRTKILDGLGTSLEEFSRRARAGSLSGDEWYAAEDLEEIGFLLADGTDDDF</sequence>
<dbReference type="EMBL" id="JBHTCQ010000001">
    <property type="protein sequence ID" value="MFC7404296.1"/>
    <property type="molecule type" value="Genomic_DNA"/>
</dbReference>
<evidence type="ECO:0000313" key="2">
    <source>
        <dbReference type="Proteomes" id="UP001596455"/>
    </source>
</evidence>
<name>A0ABW2Q570_9MICO</name>
<organism evidence="1 2">
    <name type="scientific">Georgenia alba</name>
    <dbReference type="NCBI Taxonomy" id="2233858"/>
    <lineage>
        <taxon>Bacteria</taxon>
        <taxon>Bacillati</taxon>
        <taxon>Actinomycetota</taxon>
        <taxon>Actinomycetes</taxon>
        <taxon>Micrococcales</taxon>
        <taxon>Bogoriellaceae</taxon>
        <taxon>Georgenia</taxon>
    </lineage>
</organism>
<keyword evidence="2" id="KW-1185">Reference proteome</keyword>
<dbReference type="RefSeq" id="WP_382391548.1">
    <property type="nucleotide sequence ID" value="NZ_JBHTCQ010000001.1"/>
</dbReference>
<gene>
    <name evidence="1" type="ORF">ACFQQL_04175</name>
</gene>
<protein>
    <submittedName>
        <fullName evidence="1">Uncharacterized protein</fullName>
    </submittedName>
</protein>
<accession>A0ABW2Q570</accession>
<reference evidence="2" key="1">
    <citation type="journal article" date="2019" name="Int. J. Syst. Evol. Microbiol.">
        <title>The Global Catalogue of Microorganisms (GCM) 10K type strain sequencing project: providing services to taxonomists for standard genome sequencing and annotation.</title>
        <authorList>
            <consortium name="The Broad Institute Genomics Platform"/>
            <consortium name="The Broad Institute Genome Sequencing Center for Infectious Disease"/>
            <person name="Wu L."/>
            <person name="Ma J."/>
        </authorList>
    </citation>
    <scope>NUCLEOTIDE SEQUENCE [LARGE SCALE GENOMIC DNA]</scope>
    <source>
        <strain evidence="2">JCM 1490</strain>
    </source>
</reference>